<dbReference type="SUPFAM" id="SSF103190">
    <property type="entry name" value="Sensory domain-like"/>
    <property type="match status" value="1"/>
</dbReference>
<evidence type="ECO:0000256" key="1">
    <source>
        <dbReference type="ARBA" id="ARBA00000085"/>
    </source>
</evidence>
<dbReference type="InterPro" id="IPR036097">
    <property type="entry name" value="HisK_dim/P_sf"/>
</dbReference>
<dbReference type="RefSeq" id="WP_105051435.1">
    <property type="nucleotide sequence ID" value="NZ_BMYG01000008.1"/>
</dbReference>
<keyword evidence="4" id="KW-1003">Cell membrane</keyword>
<evidence type="ECO:0000313" key="14">
    <source>
        <dbReference type="Proteomes" id="UP000239007"/>
    </source>
</evidence>
<dbReference type="Gene3D" id="1.10.287.130">
    <property type="match status" value="1"/>
</dbReference>
<evidence type="ECO:0000256" key="7">
    <source>
        <dbReference type="ARBA" id="ARBA00022989"/>
    </source>
</evidence>
<dbReference type="OrthoDB" id="9810730at2"/>
<dbReference type="InterPro" id="IPR011006">
    <property type="entry name" value="CheY-like_superfamily"/>
</dbReference>
<dbReference type="Proteomes" id="UP000239007">
    <property type="component" value="Unassembled WGS sequence"/>
</dbReference>
<dbReference type="InterPro" id="IPR003594">
    <property type="entry name" value="HATPase_dom"/>
</dbReference>
<evidence type="ECO:0000256" key="2">
    <source>
        <dbReference type="ARBA" id="ARBA00004651"/>
    </source>
</evidence>
<keyword evidence="6 10" id="KW-0812">Transmembrane</keyword>
<reference evidence="13 14" key="1">
    <citation type="submission" date="2016-12" db="EMBL/GenBank/DDBJ databases">
        <title>Diversity of luminous bacteria.</title>
        <authorList>
            <person name="Yoshizawa S."/>
            <person name="Kogure K."/>
        </authorList>
    </citation>
    <scope>NUCLEOTIDE SEQUENCE [LARGE SCALE GENOMIC DNA]</scope>
    <source>
        <strain evidence="13 14">SA4-48</strain>
    </source>
</reference>
<protein>
    <recommendedName>
        <fullName evidence="3">histidine kinase</fullName>
        <ecNumber evidence="3">2.7.13.3</ecNumber>
    </recommendedName>
</protein>
<dbReference type="InterPro" id="IPR048760">
    <property type="entry name" value="VP0354-like_sensor_dom"/>
</dbReference>
<evidence type="ECO:0000313" key="13">
    <source>
        <dbReference type="EMBL" id="PQJ52963.1"/>
    </source>
</evidence>
<dbReference type="InterPro" id="IPR036890">
    <property type="entry name" value="HATPase_C_sf"/>
</dbReference>
<name>A0A2S7USP3_9GAMM</name>
<keyword evidence="7 10" id="KW-1133">Transmembrane helix</keyword>
<dbReference type="PANTHER" id="PTHR45339:SF1">
    <property type="entry name" value="HYBRID SIGNAL TRANSDUCTION HISTIDINE KINASE J"/>
    <property type="match status" value="1"/>
</dbReference>
<accession>A0A2S7USP3</accession>
<dbReference type="FunFam" id="3.30.565.10:FF:000010">
    <property type="entry name" value="Sensor histidine kinase RcsC"/>
    <property type="match status" value="1"/>
</dbReference>
<dbReference type="CDD" id="cd17546">
    <property type="entry name" value="REC_hyHK_CKI1_RcsC-like"/>
    <property type="match status" value="2"/>
</dbReference>
<dbReference type="Gene3D" id="3.30.450.20">
    <property type="entry name" value="PAS domain"/>
    <property type="match status" value="1"/>
</dbReference>
<dbReference type="Pfam" id="PF02518">
    <property type="entry name" value="HATPase_c"/>
    <property type="match status" value="1"/>
</dbReference>
<organism evidence="13 14">
    <name type="scientific">Psychrosphaera saromensis</name>
    <dbReference type="NCBI Taxonomy" id="716813"/>
    <lineage>
        <taxon>Bacteria</taxon>
        <taxon>Pseudomonadati</taxon>
        <taxon>Pseudomonadota</taxon>
        <taxon>Gammaproteobacteria</taxon>
        <taxon>Alteromonadales</taxon>
        <taxon>Pseudoalteromonadaceae</taxon>
        <taxon>Psychrosphaera</taxon>
    </lineage>
</organism>
<dbReference type="SMART" id="SM00448">
    <property type="entry name" value="REC"/>
    <property type="match status" value="2"/>
</dbReference>
<keyword evidence="14" id="KW-1185">Reference proteome</keyword>
<dbReference type="CDD" id="cd00082">
    <property type="entry name" value="HisKA"/>
    <property type="match status" value="1"/>
</dbReference>
<dbReference type="PRINTS" id="PR00344">
    <property type="entry name" value="BCTRLSENSOR"/>
</dbReference>
<dbReference type="Pfam" id="PF00072">
    <property type="entry name" value="Response_reg"/>
    <property type="match status" value="2"/>
</dbReference>
<feature type="domain" description="Response regulatory" evidence="12">
    <location>
        <begin position="593"/>
        <end position="714"/>
    </location>
</feature>
<dbReference type="PROSITE" id="PS50110">
    <property type="entry name" value="RESPONSE_REGULATORY"/>
    <property type="match status" value="2"/>
</dbReference>
<dbReference type="InterPro" id="IPR003661">
    <property type="entry name" value="HisK_dim/P_dom"/>
</dbReference>
<dbReference type="GO" id="GO:0005886">
    <property type="term" value="C:plasma membrane"/>
    <property type="evidence" value="ECO:0007669"/>
    <property type="project" value="UniProtKB-SubCell"/>
</dbReference>
<dbReference type="PANTHER" id="PTHR45339">
    <property type="entry name" value="HYBRID SIGNAL TRANSDUCTION HISTIDINE KINASE J"/>
    <property type="match status" value="1"/>
</dbReference>
<evidence type="ECO:0000256" key="6">
    <source>
        <dbReference type="ARBA" id="ARBA00022692"/>
    </source>
</evidence>
<comment type="catalytic activity">
    <reaction evidence="1">
        <text>ATP + protein L-histidine = ADP + protein N-phospho-L-histidine.</text>
        <dbReference type="EC" id="2.7.13.3"/>
    </reaction>
</comment>
<dbReference type="PROSITE" id="PS50109">
    <property type="entry name" value="HIS_KIN"/>
    <property type="match status" value="1"/>
</dbReference>
<dbReference type="SUPFAM" id="SSF55874">
    <property type="entry name" value="ATPase domain of HSP90 chaperone/DNA topoisomerase II/histidine kinase"/>
    <property type="match status" value="1"/>
</dbReference>
<evidence type="ECO:0000256" key="4">
    <source>
        <dbReference type="ARBA" id="ARBA00022475"/>
    </source>
</evidence>
<feature type="domain" description="Response regulatory" evidence="12">
    <location>
        <begin position="742"/>
        <end position="860"/>
    </location>
</feature>
<feature type="modified residue" description="4-aspartylphosphate" evidence="9">
    <location>
        <position position="647"/>
    </location>
</feature>
<keyword evidence="10" id="KW-0472">Membrane</keyword>
<dbReference type="InterPro" id="IPR005467">
    <property type="entry name" value="His_kinase_dom"/>
</dbReference>
<dbReference type="Gene3D" id="3.30.565.10">
    <property type="entry name" value="Histidine kinase-like ATPase, C-terminal domain"/>
    <property type="match status" value="1"/>
</dbReference>
<evidence type="ECO:0000259" key="12">
    <source>
        <dbReference type="PROSITE" id="PS50110"/>
    </source>
</evidence>
<dbReference type="EMBL" id="MSCH01000003">
    <property type="protein sequence ID" value="PQJ52963.1"/>
    <property type="molecule type" value="Genomic_DNA"/>
</dbReference>
<dbReference type="AlphaFoldDB" id="A0A2S7USP3"/>
<evidence type="ECO:0000259" key="11">
    <source>
        <dbReference type="PROSITE" id="PS50109"/>
    </source>
</evidence>
<evidence type="ECO:0000256" key="8">
    <source>
        <dbReference type="ARBA" id="ARBA00023012"/>
    </source>
</evidence>
<comment type="caution">
    <text evidence="13">The sequence shown here is derived from an EMBL/GenBank/DDBJ whole genome shotgun (WGS) entry which is preliminary data.</text>
</comment>
<feature type="transmembrane region" description="Helical" evidence="10">
    <location>
        <begin position="302"/>
        <end position="321"/>
    </location>
</feature>
<dbReference type="SMART" id="SM00388">
    <property type="entry name" value="HisKA"/>
    <property type="match status" value="1"/>
</dbReference>
<dbReference type="Gene3D" id="3.40.50.2300">
    <property type="match status" value="2"/>
</dbReference>
<dbReference type="EC" id="2.7.13.3" evidence="3"/>
<proteinExistence type="predicted"/>
<evidence type="ECO:0000256" key="3">
    <source>
        <dbReference type="ARBA" id="ARBA00012438"/>
    </source>
</evidence>
<dbReference type="SUPFAM" id="SSF47384">
    <property type="entry name" value="Homodimeric domain of signal transducing histidine kinase"/>
    <property type="match status" value="1"/>
</dbReference>
<dbReference type="SMART" id="SM00387">
    <property type="entry name" value="HATPase_c"/>
    <property type="match status" value="1"/>
</dbReference>
<feature type="domain" description="Histidine kinase" evidence="11">
    <location>
        <begin position="354"/>
        <end position="574"/>
    </location>
</feature>
<evidence type="ECO:0000256" key="9">
    <source>
        <dbReference type="PROSITE-ProRule" id="PRU00169"/>
    </source>
</evidence>
<sequence length="866" mass="96766">MMKDGIFGVASSLLLFALLVVALVFNYVKDKDLILLELKNERESVLILSKETFRELQKVVEQDLTLLASSYAHHLDDPRSLALLFQDLLNARENLYLQARVIDQDGMEKIRVDHKGSKIITAKASDLQNKSSRTYFVEALATPKGNTYWSNIDLNIEQGVIQTPFIATTRAAKIITDKQDERIGIVILNLDLNNLYQKVNTFVESRNLEFIHTDNQGYFLYHRNDELRWGNVLPDRERATITENIGQDIMPILAKTQTIKDKSGSILSMQYSPQNGLYSGFIAVSTPAKRINSAISNLQYHYLIYFLLISAFSIALLFITIRYQKIKGQHQQQIIHSLSEAKSGAEFKSRFLANMSHEIRTPLNAIVGMLFLIKNDSPTESQLKLINTLESSCGHLLSIVNDILDYSKIDSNMLRLEQEDFHLHEILDNVAGMSRQLSKDKDIQVLTSISDGIISELSGDAFRLTQILINLISNAIKFTSEGHVTLDIETVEQDNVVLAKFTVTDTGCGMSEETIELIRNPFQQADTSTTRRFGGTGLGISIVDQLTKLMGGSIAIKSTINEGSTFVVELPFSRSKTKVQYRAYDEIDFKKLNVLVVDDDNVAREYLTSILNSFGCQVTSFATGEDSLAFYQQSIMAGKKIHLIFMDWRLPGKDGLSIAKKITELSSDKKPVIIMETAYGREVMREAGFSDSINQLLVKPITPSDVFDVVNEQLSLIKNKDIKQSIALSPTQFDADVLKGIHVLVVDDNRVNQTVCGKILAKLGATFEVADNGAEAIELLELNHDAYNVVLMDMQMPVLDGVEATKILRTMPIFKDLPIIALTANVGKEDIDICLNAGMNDYASKPIEANKLAKLISQHNNTLAKN</sequence>
<feature type="modified residue" description="4-aspartylphosphate" evidence="9">
    <location>
        <position position="793"/>
    </location>
</feature>
<evidence type="ECO:0000256" key="10">
    <source>
        <dbReference type="SAM" id="Phobius"/>
    </source>
</evidence>
<dbReference type="GO" id="GO:0000155">
    <property type="term" value="F:phosphorelay sensor kinase activity"/>
    <property type="evidence" value="ECO:0007669"/>
    <property type="project" value="InterPro"/>
</dbReference>
<keyword evidence="5 9" id="KW-0597">Phosphoprotein</keyword>
<dbReference type="InterPro" id="IPR001789">
    <property type="entry name" value="Sig_transdc_resp-reg_receiver"/>
</dbReference>
<comment type="subcellular location">
    <subcellularLocation>
        <location evidence="2">Cell membrane</location>
        <topology evidence="2">Multi-pass membrane protein</topology>
    </subcellularLocation>
</comment>
<keyword evidence="8" id="KW-0902">Two-component regulatory system</keyword>
<gene>
    <name evidence="13" type="ORF">BTO11_04365</name>
</gene>
<dbReference type="InterPro" id="IPR004358">
    <property type="entry name" value="Sig_transdc_His_kin-like_C"/>
</dbReference>
<dbReference type="SUPFAM" id="SSF52172">
    <property type="entry name" value="CheY-like"/>
    <property type="match status" value="2"/>
</dbReference>
<dbReference type="Pfam" id="PF00512">
    <property type="entry name" value="HisKA"/>
    <property type="match status" value="1"/>
</dbReference>
<dbReference type="Pfam" id="PF21623">
    <property type="entry name" value="HK_sensor_dom_bact"/>
    <property type="match status" value="1"/>
</dbReference>
<dbReference type="CDD" id="cd16922">
    <property type="entry name" value="HATPase_EvgS-ArcB-TorS-like"/>
    <property type="match status" value="1"/>
</dbReference>
<evidence type="ECO:0000256" key="5">
    <source>
        <dbReference type="ARBA" id="ARBA00022553"/>
    </source>
</evidence>
<dbReference type="InterPro" id="IPR029151">
    <property type="entry name" value="Sensor-like_sf"/>
</dbReference>